<dbReference type="PANTHER" id="PTHR30273">
    <property type="entry name" value="PERIPLASMIC SIGNAL SENSOR AND SIGMA FACTOR ACTIVATOR FECR-RELATED"/>
    <property type="match status" value="1"/>
</dbReference>
<dbReference type="InterPro" id="IPR006860">
    <property type="entry name" value="FecR"/>
</dbReference>
<keyword evidence="1" id="KW-0812">Transmembrane</keyword>
<proteinExistence type="predicted"/>
<dbReference type="InterPro" id="IPR032508">
    <property type="entry name" value="FecR_C"/>
</dbReference>
<dbReference type="PIRSF" id="PIRSF018266">
    <property type="entry name" value="FecR"/>
    <property type="match status" value="1"/>
</dbReference>
<dbReference type="PANTHER" id="PTHR30273:SF2">
    <property type="entry name" value="PROTEIN FECR"/>
    <property type="match status" value="1"/>
</dbReference>
<feature type="domain" description="Protein FecR C-terminal" evidence="3">
    <location>
        <begin position="266"/>
        <end position="334"/>
    </location>
</feature>
<feature type="domain" description="FecR protein" evidence="2">
    <location>
        <begin position="134"/>
        <end position="219"/>
    </location>
</feature>
<reference evidence="4 5" key="1">
    <citation type="submission" date="2018-12" db="EMBL/GenBank/DDBJ databases">
        <title>Marinifilum JC070 sp. nov., a marine bacterium isolated from Yongle Blue Hole in the South China Sea.</title>
        <authorList>
            <person name="Fu T."/>
        </authorList>
    </citation>
    <scope>NUCLEOTIDE SEQUENCE [LARGE SCALE GENOMIC DNA]</scope>
    <source>
        <strain evidence="4 5">JC070</strain>
    </source>
</reference>
<dbReference type="Pfam" id="PF04773">
    <property type="entry name" value="FecR"/>
    <property type="match status" value="1"/>
</dbReference>
<sequence length="341" mass="38631">MKSDNLHIDDSLLAKFLLGETTSKERGIIIDWLDEKQENRDQLDQLESVWLESGKLKPKPIPVNKTLAWSILSRRMDEHEASLSPSSKKYSSFKIAIYTAVAASVLAFIGIFNWYSNQPAEIEQFVLANNSTETLKEILPDGSEICLNESAQIRYETNKNQQRIVHLEGEAFFSVKRDTLRPFIVHAGIGGVKVLGTSFQVKERANGDIAVDVSSGKVELFRTNRATNDTLHLVLVKDESGLISNLQDTIIRVSSNSSAFFWVDQRLSFRNKPLKEVFEILEVCYNVEIISDDPEINDKYYTSSFIDNDVEEVIEVISNTYQFSYAKENNVITITSNDSNE</sequence>
<evidence type="ECO:0000313" key="4">
    <source>
        <dbReference type="EMBL" id="NOU61899.1"/>
    </source>
</evidence>
<keyword evidence="1" id="KW-0472">Membrane</keyword>
<keyword evidence="1" id="KW-1133">Transmembrane helix</keyword>
<dbReference type="RefSeq" id="WP_171597152.1">
    <property type="nucleotide sequence ID" value="NZ_RZNH01000045.1"/>
</dbReference>
<protein>
    <submittedName>
        <fullName evidence="4">DUF4974 domain-containing protein</fullName>
    </submittedName>
</protein>
<dbReference type="Gene3D" id="2.60.120.1440">
    <property type="match status" value="1"/>
</dbReference>
<evidence type="ECO:0000259" key="3">
    <source>
        <dbReference type="Pfam" id="PF16344"/>
    </source>
</evidence>
<dbReference type="EMBL" id="RZNH01000045">
    <property type="protein sequence ID" value="NOU61899.1"/>
    <property type="molecule type" value="Genomic_DNA"/>
</dbReference>
<dbReference type="Pfam" id="PF16344">
    <property type="entry name" value="FecR_C"/>
    <property type="match status" value="1"/>
</dbReference>
<dbReference type="Proteomes" id="UP000732105">
    <property type="component" value="Unassembled WGS sequence"/>
</dbReference>
<evidence type="ECO:0000259" key="2">
    <source>
        <dbReference type="Pfam" id="PF04773"/>
    </source>
</evidence>
<name>A0ABX1X0R4_9BACT</name>
<dbReference type="Gene3D" id="3.55.50.30">
    <property type="match status" value="1"/>
</dbReference>
<evidence type="ECO:0000313" key="5">
    <source>
        <dbReference type="Proteomes" id="UP000732105"/>
    </source>
</evidence>
<gene>
    <name evidence="4" type="ORF">ELS83_19045</name>
</gene>
<dbReference type="InterPro" id="IPR012373">
    <property type="entry name" value="Ferrdict_sens_TM"/>
</dbReference>
<comment type="caution">
    <text evidence="4">The sequence shown here is derived from an EMBL/GenBank/DDBJ whole genome shotgun (WGS) entry which is preliminary data.</text>
</comment>
<organism evidence="4 5">
    <name type="scientific">Marinifilum caeruleilacunae</name>
    <dbReference type="NCBI Taxonomy" id="2499076"/>
    <lineage>
        <taxon>Bacteria</taxon>
        <taxon>Pseudomonadati</taxon>
        <taxon>Bacteroidota</taxon>
        <taxon>Bacteroidia</taxon>
        <taxon>Marinilabiliales</taxon>
        <taxon>Marinifilaceae</taxon>
    </lineage>
</organism>
<feature type="transmembrane region" description="Helical" evidence="1">
    <location>
        <begin position="95"/>
        <end position="115"/>
    </location>
</feature>
<accession>A0ABX1X0R4</accession>
<evidence type="ECO:0000256" key="1">
    <source>
        <dbReference type="SAM" id="Phobius"/>
    </source>
</evidence>
<keyword evidence="5" id="KW-1185">Reference proteome</keyword>